<organism evidence="3 4">
    <name type="scientific">Rhodocollybia butyracea</name>
    <dbReference type="NCBI Taxonomy" id="206335"/>
    <lineage>
        <taxon>Eukaryota</taxon>
        <taxon>Fungi</taxon>
        <taxon>Dikarya</taxon>
        <taxon>Basidiomycota</taxon>
        <taxon>Agaricomycotina</taxon>
        <taxon>Agaricomycetes</taxon>
        <taxon>Agaricomycetidae</taxon>
        <taxon>Agaricales</taxon>
        <taxon>Marasmiineae</taxon>
        <taxon>Omphalotaceae</taxon>
        <taxon>Rhodocollybia</taxon>
    </lineage>
</organism>
<evidence type="ECO:0000313" key="3">
    <source>
        <dbReference type="EMBL" id="KAF9065996.1"/>
    </source>
</evidence>
<dbReference type="AlphaFoldDB" id="A0A9P5PMH1"/>
<evidence type="ECO:0000256" key="1">
    <source>
        <dbReference type="SAM" id="MobiDB-lite"/>
    </source>
</evidence>
<evidence type="ECO:0000313" key="4">
    <source>
        <dbReference type="Proteomes" id="UP000772434"/>
    </source>
</evidence>
<keyword evidence="2" id="KW-0732">Signal</keyword>
<keyword evidence="4" id="KW-1185">Reference proteome</keyword>
<reference evidence="3" key="1">
    <citation type="submission" date="2020-11" db="EMBL/GenBank/DDBJ databases">
        <authorList>
            <consortium name="DOE Joint Genome Institute"/>
            <person name="Ahrendt S."/>
            <person name="Riley R."/>
            <person name="Andreopoulos W."/>
            <person name="Labutti K."/>
            <person name="Pangilinan J."/>
            <person name="Ruiz-Duenas F.J."/>
            <person name="Barrasa J.M."/>
            <person name="Sanchez-Garcia M."/>
            <person name="Camarero S."/>
            <person name="Miyauchi S."/>
            <person name="Serrano A."/>
            <person name="Linde D."/>
            <person name="Babiker R."/>
            <person name="Drula E."/>
            <person name="Ayuso-Fernandez I."/>
            <person name="Pacheco R."/>
            <person name="Padilla G."/>
            <person name="Ferreira P."/>
            <person name="Barriuso J."/>
            <person name="Kellner H."/>
            <person name="Castanera R."/>
            <person name="Alfaro M."/>
            <person name="Ramirez L."/>
            <person name="Pisabarro A.G."/>
            <person name="Kuo A."/>
            <person name="Tritt A."/>
            <person name="Lipzen A."/>
            <person name="He G."/>
            <person name="Yan M."/>
            <person name="Ng V."/>
            <person name="Cullen D."/>
            <person name="Martin F."/>
            <person name="Rosso M.-N."/>
            <person name="Henrissat B."/>
            <person name="Hibbett D."/>
            <person name="Martinez A.T."/>
            <person name="Grigoriev I.V."/>
        </authorList>
    </citation>
    <scope>NUCLEOTIDE SEQUENCE</scope>
    <source>
        <strain evidence="3">AH 40177</strain>
    </source>
</reference>
<name>A0A9P5PMH1_9AGAR</name>
<feature type="chain" id="PRO_5040362043" evidence="2">
    <location>
        <begin position="25"/>
        <end position="107"/>
    </location>
</feature>
<sequence length="107" mass="12595">MRSRIIKVLPLALILRVTFTYNLGSPVSRHMASKNSRDRRRRSWYSHVQGRCINTKKKAEEFDKEIELAEKETEKSQKQRDAERRRRSHGEVRGQSAARADLETELD</sequence>
<evidence type="ECO:0000256" key="2">
    <source>
        <dbReference type="SAM" id="SignalP"/>
    </source>
</evidence>
<accession>A0A9P5PMH1</accession>
<protein>
    <submittedName>
        <fullName evidence="3">Uncharacterized protein</fullName>
    </submittedName>
</protein>
<feature type="region of interest" description="Disordered" evidence="1">
    <location>
        <begin position="26"/>
        <end position="45"/>
    </location>
</feature>
<dbReference type="EMBL" id="JADNRY010000094">
    <property type="protein sequence ID" value="KAF9065996.1"/>
    <property type="molecule type" value="Genomic_DNA"/>
</dbReference>
<gene>
    <name evidence="3" type="ORF">BDP27DRAFT_1331246</name>
</gene>
<feature type="compositionally biased region" description="Basic and acidic residues" evidence="1">
    <location>
        <begin position="69"/>
        <end position="92"/>
    </location>
</feature>
<proteinExistence type="predicted"/>
<dbReference type="Proteomes" id="UP000772434">
    <property type="component" value="Unassembled WGS sequence"/>
</dbReference>
<comment type="caution">
    <text evidence="3">The sequence shown here is derived from an EMBL/GenBank/DDBJ whole genome shotgun (WGS) entry which is preliminary data.</text>
</comment>
<feature type="region of interest" description="Disordered" evidence="1">
    <location>
        <begin position="69"/>
        <end position="107"/>
    </location>
</feature>
<feature type="signal peptide" evidence="2">
    <location>
        <begin position="1"/>
        <end position="24"/>
    </location>
</feature>